<feature type="compositionally biased region" description="Polar residues" evidence="4">
    <location>
        <begin position="388"/>
        <end position="401"/>
    </location>
</feature>
<feature type="compositionally biased region" description="Basic and acidic residues" evidence="4">
    <location>
        <begin position="80"/>
        <end position="93"/>
    </location>
</feature>
<reference evidence="6 7" key="1">
    <citation type="journal article" date="2018" name="Mol. Genet. Genomics">
        <title>The red deer Cervus elaphus genome CerEla1.0: sequencing, annotating, genes, and chromosomes.</title>
        <authorList>
            <person name="Bana N.A."/>
            <person name="Nyiri A."/>
            <person name="Nagy J."/>
            <person name="Frank K."/>
            <person name="Nagy T."/>
            <person name="Steger V."/>
            <person name="Schiller M."/>
            <person name="Lakatos P."/>
            <person name="Sugar L."/>
            <person name="Horn P."/>
            <person name="Barta E."/>
            <person name="Orosz L."/>
        </authorList>
    </citation>
    <scope>NUCLEOTIDE SEQUENCE [LARGE SCALE GENOMIC DNA]</scope>
    <source>
        <strain evidence="6">Hungarian</strain>
    </source>
</reference>
<comment type="caution">
    <text evidence="6">The sequence shown here is derived from an EMBL/GenBank/DDBJ whole genome shotgun (WGS) entry which is preliminary data.</text>
</comment>
<dbReference type="EMBL" id="MKHE01000003">
    <property type="protein sequence ID" value="OWK16972.1"/>
    <property type="molecule type" value="Genomic_DNA"/>
</dbReference>
<dbReference type="AlphaFoldDB" id="A0A212DFN2"/>
<evidence type="ECO:0000259" key="5">
    <source>
        <dbReference type="Pfam" id="PF13863"/>
    </source>
</evidence>
<evidence type="ECO:0000256" key="1">
    <source>
        <dbReference type="ARBA" id="ARBA00023054"/>
    </source>
</evidence>
<protein>
    <recommendedName>
        <fullName evidence="5">DUF4200 domain-containing protein</fullName>
    </recommendedName>
</protein>
<evidence type="ECO:0000313" key="6">
    <source>
        <dbReference type="EMBL" id="OWK16972.1"/>
    </source>
</evidence>
<dbReference type="GO" id="GO:0005813">
    <property type="term" value="C:centrosome"/>
    <property type="evidence" value="ECO:0007669"/>
    <property type="project" value="TreeGrafter"/>
</dbReference>
<name>A0A212DFN2_CEREH</name>
<dbReference type="OrthoDB" id="10264063at2759"/>
<evidence type="ECO:0000313" key="7">
    <source>
        <dbReference type="Proteomes" id="UP000242450"/>
    </source>
</evidence>
<dbReference type="PANTHER" id="PTHR21683:SF7">
    <property type="entry name" value="COILED-COIL DOMAIN-CONTAINING PROTEIN 38"/>
    <property type="match status" value="1"/>
</dbReference>
<keyword evidence="1 3" id="KW-0175">Coiled coil</keyword>
<evidence type="ECO:0000256" key="3">
    <source>
        <dbReference type="SAM" id="Coils"/>
    </source>
</evidence>
<keyword evidence="7" id="KW-1185">Reference proteome</keyword>
<evidence type="ECO:0000256" key="4">
    <source>
        <dbReference type="SAM" id="MobiDB-lite"/>
    </source>
</evidence>
<feature type="coiled-coil region" evidence="3">
    <location>
        <begin position="513"/>
        <end position="540"/>
    </location>
</feature>
<feature type="region of interest" description="Disordered" evidence="4">
    <location>
        <begin position="372"/>
        <end position="452"/>
    </location>
</feature>
<dbReference type="InterPro" id="IPR025252">
    <property type="entry name" value="DUF4200"/>
</dbReference>
<dbReference type="Pfam" id="PF13863">
    <property type="entry name" value="DUF4200"/>
    <property type="match status" value="1"/>
</dbReference>
<evidence type="ECO:0000256" key="2">
    <source>
        <dbReference type="ARBA" id="ARBA00023069"/>
    </source>
</evidence>
<dbReference type="PANTHER" id="PTHR21683">
    <property type="entry name" value="COILED-COIL DOMAIN-CONTAINING PROTEIN 42 LIKE-2-LIKE-RELATED"/>
    <property type="match status" value="1"/>
</dbReference>
<organism evidence="6 7">
    <name type="scientific">Cervus elaphus hippelaphus</name>
    <name type="common">European red deer</name>
    <dbReference type="NCBI Taxonomy" id="46360"/>
    <lineage>
        <taxon>Eukaryota</taxon>
        <taxon>Metazoa</taxon>
        <taxon>Chordata</taxon>
        <taxon>Craniata</taxon>
        <taxon>Vertebrata</taxon>
        <taxon>Euteleostomi</taxon>
        <taxon>Mammalia</taxon>
        <taxon>Eutheria</taxon>
        <taxon>Laurasiatheria</taxon>
        <taxon>Artiodactyla</taxon>
        <taxon>Ruminantia</taxon>
        <taxon>Pecora</taxon>
        <taxon>Cervidae</taxon>
        <taxon>Cervinae</taxon>
        <taxon>Cervus</taxon>
    </lineage>
</organism>
<gene>
    <name evidence="6" type="ORF">Celaphus_00011757</name>
</gene>
<feature type="region of interest" description="Disordered" evidence="4">
    <location>
        <begin position="80"/>
        <end position="101"/>
    </location>
</feature>
<feature type="compositionally biased region" description="Basic and acidic residues" evidence="4">
    <location>
        <begin position="373"/>
        <end position="387"/>
    </location>
</feature>
<dbReference type="InterPro" id="IPR051147">
    <property type="entry name" value="CFAP_domain-containing"/>
</dbReference>
<keyword evidence="2" id="KW-0966">Cell projection</keyword>
<accession>A0A212DFN2</accession>
<feature type="domain" description="DUF4200" evidence="5">
    <location>
        <begin position="217"/>
        <end position="282"/>
    </location>
</feature>
<keyword evidence="2" id="KW-0969">Cilium</keyword>
<dbReference type="Proteomes" id="UP000242450">
    <property type="component" value="Chromosome 3"/>
</dbReference>
<feature type="compositionally biased region" description="Polar residues" evidence="4">
    <location>
        <begin position="411"/>
        <end position="448"/>
    </location>
</feature>
<proteinExistence type="predicted"/>
<sequence>MPMSKSRRARSITRSILSSVSRLRPYPLLHSTSVVPARIMHPSRCWKELYSSSSEAWRVRSTVKLIPPPARWMSISAVGREKGGPRGWRDPAGGRRRGLGYPRGAEMGRWGKNLEGAPGGDGVGRHLCPGAWSGAWGARATAEGAGVGGGALRVESPRVRAAASAVTVPPAFRLASRTPIPYYRKKEKDETIKKDRPYKIFFKDLFLFKENEMAAKKRYTLSTKRNTILRFEKHTAMKERQLMKAEKKLEEDAAAFEEFLRENDQRSVDALKITRPNTKQTNKSVPSSAAQETINKLQMTAELKKASLEIQSVKSSEIAKTEFLLREYMKYGFFLLKLSPKQWQIQQAMKRVSRSKENVNVVVPSIITKLSARRREGTTDESRRTSFSEDSSLGRGSQAYSSGVGGPIPRAQQSRPMATRVLSSSTPAQPLPCSHSTPAGKLTSSDSISPLPCCQPSEEPELYFKEPEELLQVLTELEEQNLTLVQYSQDVDENLEDVNKREKVIQDKINTNIEFLLEHKELLKANCVREEEKAAELELRSRLFSFGEYNSDAQEKLIDSLSKKINQVYKVCIGDAEVGSLNPVQKLVKVESRLVELSDLIDSIPKENVEAIERMKQKERRQRLREEKMREKQKHQEERLKAALERAVAQPKKKKGRQLIYRSKPPSGNKHELLLVKDTRTKSLEEECPDNAPSMYSSVFASFKLNKKKMYYHTRGKQYYIPNTAQGRKRTKKPGY</sequence>
<feature type="coiled-coil region" evidence="3">
    <location>
        <begin position="612"/>
        <end position="650"/>
    </location>
</feature>